<dbReference type="PANTHER" id="PTHR30273:SF2">
    <property type="entry name" value="PROTEIN FECR"/>
    <property type="match status" value="1"/>
</dbReference>
<organism evidence="4 5">
    <name type="scientific">Chitinophaga rhizophila</name>
    <dbReference type="NCBI Taxonomy" id="2866212"/>
    <lineage>
        <taxon>Bacteria</taxon>
        <taxon>Pseudomonadati</taxon>
        <taxon>Bacteroidota</taxon>
        <taxon>Chitinophagia</taxon>
        <taxon>Chitinophagales</taxon>
        <taxon>Chitinophagaceae</taxon>
        <taxon>Chitinophaga</taxon>
    </lineage>
</organism>
<accession>A0ABS7G5P5</accession>
<evidence type="ECO:0000313" key="4">
    <source>
        <dbReference type="EMBL" id="MBW8682944.1"/>
    </source>
</evidence>
<dbReference type="InterPro" id="IPR012373">
    <property type="entry name" value="Ferrdict_sens_TM"/>
</dbReference>
<dbReference type="InterPro" id="IPR032508">
    <property type="entry name" value="FecR_C"/>
</dbReference>
<dbReference type="EMBL" id="JAICCF010000001">
    <property type="protein sequence ID" value="MBW8682944.1"/>
    <property type="molecule type" value="Genomic_DNA"/>
</dbReference>
<dbReference type="Gene3D" id="2.60.120.1440">
    <property type="match status" value="1"/>
</dbReference>
<dbReference type="Pfam" id="PF04773">
    <property type="entry name" value="FecR"/>
    <property type="match status" value="1"/>
</dbReference>
<evidence type="ECO:0000313" key="5">
    <source>
        <dbReference type="Proteomes" id="UP000812961"/>
    </source>
</evidence>
<protein>
    <submittedName>
        <fullName evidence="4">FecR domain-containing protein</fullName>
    </submittedName>
</protein>
<proteinExistence type="predicted"/>
<dbReference type="InterPro" id="IPR006860">
    <property type="entry name" value="FecR"/>
</dbReference>
<gene>
    <name evidence="4" type="ORF">K1Y79_01240</name>
</gene>
<evidence type="ECO:0000259" key="2">
    <source>
        <dbReference type="Pfam" id="PF04773"/>
    </source>
</evidence>
<dbReference type="Gene3D" id="3.55.50.30">
    <property type="match status" value="1"/>
</dbReference>
<evidence type="ECO:0000259" key="3">
    <source>
        <dbReference type="Pfam" id="PF16344"/>
    </source>
</evidence>
<feature type="domain" description="Protein FecR C-terminal" evidence="3">
    <location>
        <begin position="264"/>
        <end position="332"/>
    </location>
</feature>
<keyword evidence="1" id="KW-0472">Membrane</keyword>
<dbReference type="Proteomes" id="UP000812961">
    <property type="component" value="Unassembled WGS sequence"/>
</dbReference>
<evidence type="ECO:0000256" key="1">
    <source>
        <dbReference type="SAM" id="Phobius"/>
    </source>
</evidence>
<name>A0ABS7G5P5_9BACT</name>
<sequence>MHLQDIRTRLDDFRKGKLSSADKEELQQALDALTEEERNTLFPVDGYLQKREHQLPEEEIAAALARLKQSNQPGKVILLSRWRKLSQYAAILVLVMGSAFLLRKHTGFFLRKSGYTSTKRYHTMRVADGNHGTIVLQDGTRIVVNGGSELQYPEQFEGSERMVYLKEGEAYFEIAKDAAHPFIVKTQQMRVRVLGTSFSVRDYKEEDRATVSVNSGRVALENILNAGPCLELSAGNGSVLEKYTGTITKQDIDINGTTAWIRGEFNFQDAALQDVLQVLQHKYAVRFEVKDSTLLKRRFTATFRNNSIQNIMQQLKLMGHLEYTITDNLILIQ</sequence>
<dbReference type="RefSeq" id="WP_220248178.1">
    <property type="nucleotide sequence ID" value="NZ_JAICCF010000001.1"/>
</dbReference>
<keyword evidence="1" id="KW-1133">Transmembrane helix</keyword>
<dbReference type="PIRSF" id="PIRSF018266">
    <property type="entry name" value="FecR"/>
    <property type="match status" value="1"/>
</dbReference>
<comment type="caution">
    <text evidence="4">The sequence shown here is derived from an EMBL/GenBank/DDBJ whole genome shotgun (WGS) entry which is preliminary data.</text>
</comment>
<feature type="domain" description="FecR protein" evidence="2">
    <location>
        <begin position="123"/>
        <end position="218"/>
    </location>
</feature>
<keyword evidence="5" id="KW-1185">Reference proteome</keyword>
<reference evidence="4 5" key="1">
    <citation type="submission" date="2021-08" db="EMBL/GenBank/DDBJ databases">
        <title>The genome sequence of Chitinophaga sp. B61.</title>
        <authorList>
            <person name="Zhang X."/>
        </authorList>
    </citation>
    <scope>NUCLEOTIDE SEQUENCE [LARGE SCALE GENOMIC DNA]</scope>
    <source>
        <strain evidence="4 5">B61</strain>
    </source>
</reference>
<keyword evidence="1" id="KW-0812">Transmembrane</keyword>
<feature type="transmembrane region" description="Helical" evidence="1">
    <location>
        <begin position="85"/>
        <end position="102"/>
    </location>
</feature>
<dbReference type="Pfam" id="PF16344">
    <property type="entry name" value="FecR_C"/>
    <property type="match status" value="1"/>
</dbReference>
<dbReference type="PANTHER" id="PTHR30273">
    <property type="entry name" value="PERIPLASMIC SIGNAL SENSOR AND SIGMA FACTOR ACTIVATOR FECR-RELATED"/>
    <property type="match status" value="1"/>
</dbReference>